<dbReference type="AlphaFoldDB" id="A0A8W8IRQ5"/>
<proteinExistence type="predicted"/>
<feature type="compositionally biased region" description="Basic and acidic residues" evidence="1">
    <location>
        <begin position="173"/>
        <end position="186"/>
    </location>
</feature>
<reference evidence="2" key="1">
    <citation type="submission" date="2022-08" db="UniProtKB">
        <authorList>
            <consortium name="EnsemblMetazoa"/>
        </authorList>
    </citation>
    <scope>IDENTIFICATION</scope>
    <source>
        <strain evidence="2">05x7-T-G4-1.051#20</strain>
    </source>
</reference>
<evidence type="ECO:0000313" key="3">
    <source>
        <dbReference type="Proteomes" id="UP000005408"/>
    </source>
</evidence>
<feature type="region of interest" description="Disordered" evidence="1">
    <location>
        <begin position="173"/>
        <end position="208"/>
    </location>
</feature>
<sequence length="222" mass="25388">MSMDFRKNTYRPNRPDSRFRTSYALMSQWMMQLGNRSKAPVEGYVSQPNFPTKHSAGNVYGRRSRMVNSDGAPSPYNPDAAQLAAMDESIPPHLRFSTNNGYDDFHKSYQQVSQQFPNKHFPVFGPPKLRHGRAGGSWRHVKEVLQAGGRRIVFVDGQIAYEDSIKIDDVPRGHLIKPDARQDRPLSRSQSFSQNRDRRPDVAPKFYTNQASVTSQFNNLRT</sequence>
<evidence type="ECO:0000313" key="2">
    <source>
        <dbReference type="EnsemblMetazoa" id="G1556.9:cds"/>
    </source>
</evidence>
<accession>A0A8W8IRQ5</accession>
<keyword evidence="3" id="KW-1185">Reference proteome</keyword>
<evidence type="ECO:0000256" key="1">
    <source>
        <dbReference type="SAM" id="MobiDB-lite"/>
    </source>
</evidence>
<protein>
    <submittedName>
        <fullName evidence="2">Uncharacterized protein</fullName>
    </submittedName>
</protein>
<dbReference type="OMA" id="KTSYGAM"/>
<dbReference type="EnsemblMetazoa" id="G1556.9">
    <property type="protein sequence ID" value="G1556.9:cds"/>
    <property type="gene ID" value="G1556"/>
</dbReference>
<dbReference type="Proteomes" id="UP000005408">
    <property type="component" value="Unassembled WGS sequence"/>
</dbReference>
<name>A0A8W8IRQ5_MAGGI</name>
<organism evidence="2 3">
    <name type="scientific">Magallana gigas</name>
    <name type="common">Pacific oyster</name>
    <name type="synonym">Crassostrea gigas</name>
    <dbReference type="NCBI Taxonomy" id="29159"/>
    <lineage>
        <taxon>Eukaryota</taxon>
        <taxon>Metazoa</taxon>
        <taxon>Spiralia</taxon>
        <taxon>Lophotrochozoa</taxon>
        <taxon>Mollusca</taxon>
        <taxon>Bivalvia</taxon>
        <taxon>Autobranchia</taxon>
        <taxon>Pteriomorphia</taxon>
        <taxon>Ostreida</taxon>
        <taxon>Ostreoidea</taxon>
        <taxon>Ostreidae</taxon>
        <taxon>Magallana</taxon>
    </lineage>
</organism>